<reference evidence="2 3" key="1">
    <citation type="submission" date="2019-03" db="EMBL/GenBank/DDBJ databases">
        <title>Genomic Encyclopedia of Type Strains, Phase IV (KMG-IV): sequencing the most valuable type-strain genomes for metagenomic binning, comparative biology and taxonomic classification.</title>
        <authorList>
            <person name="Goeker M."/>
        </authorList>
    </citation>
    <scope>NUCLEOTIDE SEQUENCE [LARGE SCALE GENOMIC DNA]</scope>
    <source>
        <strain evidence="2 3">DSM 4868</strain>
    </source>
</reference>
<sequence length="138" mass="15118">MTDSTTDATTDASDWYSDETATFGDRMAGAREALGMTRTELAKRLGVRLKTVRAWEDDLAEPRANKLQMLAGVLNVSMMWLINGQGDGLDGPAEQGVIPGDVRAILTEIRQVKSDMGRLSDRLGVLEKRLRSALKEHG</sequence>
<dbReference type="Gene3D" id="1.10.260.40">
    <property type="entry name" value="lambda repressor-like DNA-binding domains"/>
    <property type="match status" value="1"/>
</dbReference>
<dbReference type="SUPFAM" id="SSF47413">
    <property type="entry name" value="lambda repressor-like DNA-binding domains"/>
    <property type="match status" value="1"/>
</dbReference>
<accession>A0A4R2K521</accession>
<comment type="caution">
    <text evidence="2">The sequence shown here is derived from an EMBL/GenBank/DDBJ whole genome shotgun (WGS) entry which is preliminary data.</text>
</comment>
<dbReference type="SMART" id="SM00530">
    <property type="entry name" value="HTH_XRE"/>
    <property type="match status" value="1"/>
</dbReference>
<dbReference type="InterPro" id="IPR010982">
    <property type="entry name" value="Lambda_DNA-bd_dom_sf"/>
</dbReference>
<protein>
    <submittedName>
        <fullName evidence="2">Xre family transcriptional regulator</fullName>
    </submittedName>
</protein>
<dbReference type="AlphaFoldDB" id="A0A4R2K521"/>
<proteinExistence type="predicted"/>
<evidence type="ECO:0000259" key="1">
    <source>
        <dbReference type="PROSITE" id="PS50943"/>
    </source>
</evidence>
<feature type="domain" description="HTH cro/C1-type" evidence="1">
    <location>
        <begin position="27"/>
        <end position="81"/>
    </location>
</feature>
<dbReference type="EMBL" id="SLWW01000028">
    <property type="protein sequence ID" value="TCO68311.1"/>
    <property type="molecule type" value="Genomic_DNA"/>
</dbReference>
<dbReference type="Pfam" id="PF01381">
    <property type="entry name" value="HTH_3"/>
    <property type="match status" value="1"/>
</dbReference>
<dbReference type="PROSITE" id="PS50943">
    <property type="entry name" value="HTH_CROC1"/>
    <property type="match status" value="1"/>
</dbReference>
<dbReference type="CDD" id="cd00093">
    <property type="entry name" value="HTH_XRE"/>
    <property type="match status" value="1"/>
</dbReference>
<gene>
    <name evidence="2" type="ORF">EV655_1288</name>
</gene>
<organism evidence="2 3">
    <name type="scientific">Rhodovulum euryhalinum</name>
    <dbReference type="NCBI Taxonomy" id="35805"/>
    <lineage>
        <taxon>Bacteria</taxon>
        <taxon>Pseudomonadati</taxon>
        <taxon>Pseudomonadota</taxon>
        <taxon>Alphaproteobacteria</taxon>
        <taxon>Rhodobacterales</taxon>
        <taxon>Paracoccaceae</taxon>
        <taxon>Rhodovulum</taxon>
    </lineage>
</organism>
<evidence type="ECO:0000313" key="2">
    <source>
        <dbReference type="EMBL" id="TCO68311.1"/>
    </source>
</evidence>
<keyword evidence="3" id="KW-1185">Reference proteome</keyword>
<dbReference type="Proteomes" id="UP000295142">
    <property type="component" value="Unassembled WGS sequence"/>
</dbReference>
<name>A0A4R2K521_9RHOB</name>
<dbReference type="InterPro" id="IPR001387">
    <property type="entry name" value="Cro/C1-type_HTH"/>
</dbReference>
<dbReference type="OrthoDB" id="5659783at2"/>
<dbReference type="GO" id="GO:0003677">
    <property type="term" value="F:DNA binding"/>
    <property type="evidence" value="ECO:0007669"/>
    <property type="project" value="InterPro"/>
</dbReference>
<evidence type="ECO:0000313" key="3">
    <source>
        <dbReference type="Proteomes" id="UP000295142"/>
    </source>
</evidence>
<dbReference type="RefSeq" id="WP_132546771.1">
    <property type="nucleotide sequence ID" value="NZ_SLWW01000028.1"/>
</dbReference>